<reference evidence="1" key="2">
    <citation type="journal article" date="2024" name="Plant">
        <title>Genomic evolution and insights into agronomic trait innovations of Sesamum species.</title>
        <authorList>
            <person name="Miao H."/>
            <person name="Wang L."/>
            <person name="Qu L."/>
            <person name="Liu H."/>
            <person name="Sun Y."/>
            <person name="Le M."/>
            <person name="Wang Q."/>
            <person name="Wei S."/>
            <person name="Zheng Y."/>
            <person name="Lin W."/>
            <person name="Duan Y."/>
            <person name="Cao H."/>
            <person name="Xiong S."/>
            <person name="Wang X."/>
            <person name="Wei L."/>
            <person name="Li C."/>
            <person name="Ma Q."/>
            <person name="Ju M."/>
            <person name="Zhao R."/>
            <person name="Li G."/>
            <person name="Mu C."/>
            <person name="Tian Q."/>
            <person name="Mei H."/>
            <person name="Zhang T."/>
            <person name="Gao T."/>
            <person name="Zhang H."/>
        </authorList>
    </citation>
    <scope>NUCLEOTIDE SEQUENCE</scope>
    <source>
        <strain evidence="1">3651</strain>
    </source>
</reference>
<proteinExistence type="predicted"/>
<keyword evidence="2" id="KW-1185">Reference proteome</keyword>
<accession>A0AAE2CLE4</accession>
<evidence type="ECO:0000313" key="2">
    <source>
        <dbReference type="Proteomes" id="UP001293254"/>
    </source>
</evidence>
<reference evidence="1" key="1">
    <citation type="submission" date="2020-06" db="EMBL/GenBank/DDBJ databases">
        <authorList>
            <person name="Li T."/>
            <person name="Hu X."/>
            <person name="Zhang T."/>
            <person name="Song X."/>
            <person name="Zhang H."/>
            <person name="Dai N."/>
            <person name="Sheng W."/>
            <person name="Hou X."/>
            <person name="Wei L."/>
        </authorList>
    </citation>
    <scope>NUCLEOTIDE SEQUENCE</scope>
    <source>
        <strain evidence="1">3651</strain>
        <tissue evidence="1">Leaf</tissue>
    </source>
</reference>
<organism evidence="1 2">
    <name type="scientific">Sesamum alatum</name>
    <dbReference type="NCBI Taxonomy" id="300844"/>
    <lineage>
        <taxon>Eukaryota</taxon>
        <taxon>Viridiplantae</taxon>
        <taxon>Streptophyta</taxon>
        <taxon>Embryophyta</taxon>
        <taxon>Tracheophyta</taxon>
        <taxon>Spermatophyta</taxon>
        <taxon>Magnoliopsida</taxon>
        <taxon>eudicotyledons</taxon>
        <taxon>Gunneridae</taxon>
        <taxon>Pentapetalae</taxon>
        <taxon>asterids</taxon>
        <taxon>lamiids</taxon>
        <taxon>Lamiales</taxon>
        <taxon>Pedaliaceae</taxon>
        <taxon>Sesamum</taxon>
    </lineage>
</organism>
<name>A0AAE2CLE4_9LAMI</name>
<gene>
    <name evidence="1" type="ORF">Salat_1417100</name>
</gene>
<evidence type="ECO:0008006" key="3">
    <source>
        <dbReference type="Google" id="ProtNLM"/>
    </source>
</evidence>
<dbReference type="EMBL" id="JACGWO010000005">
    <property type="protein sequence ID" value="KAK4426485.1"/>
    <property type="molecule type" value="Genomic_DNA"/>
</dbReference>
<comment type="caution">
    <text evidence="1">The sequence shown here is derived from an EMBL/GenBank/DDBJ whole genome shotgun (WGS) entry which is preliminary data.</text>
</comment>
<dbReference type="Proteomes" id="UP001293254">
    <property type="component" value="Unassembled WGS sequence"/>
</dbReference>
<evidence type="ECO:0000313" key="1">
    <source>
        <dbReference type="EMBL" id="KAK4426485.1"/>
    </source>
</evidence>
<dbReference type="AlphaFoldDB" id="A0AAE2CLE4"/>
<sequence length="109" mass="13204">MPVTVSTWQKQRWKRIWRSRVPPKIRVFAWRTMNNALPMRVNTARRLGMDVDRFLVICWALWTNRNKVVMERKIQPPMTIIIRGAMHVCEEFTQATMQLRNRNRAVVRR</sequence>
<protein>
    <recommendedName>
        <fullName evidence="3">Reverse transcriptase zinc-binding domain-containing protein</fullName>
    </recommendedName>
</protein>